<protein>
    <recommendedName>
        <fullName evidence="1">Putative restriction endonuclease domain-containing protein</fullName>
    </recommendedName>
</protein>
<dbReference type="PANTHER" id="PTHR34107">
    <property type="entry name" value="SLL0198 PROTEIN-RELATED"/>
    <property type="match status" value="1"/>
</dbReference>
<keyword evidence="3" id="KW-1185">Reference proteome</keyword>
<dbReference type="eggNOG" id="COG4636">
    <property type="taxonomic scope" value="Bacteria"/>
</dbReference>
<dbReference type="AlphaFoldDB" id="K9YIM1"/>
<dbReference type="PANTHER" id="PTHR34107:SF5">
    <property type="entry name" value="SLL1355 PROTEIN"/>
    <property type="match status" value="1"/>
</dbReference>
<dbReference type="BioCyc" id="CSTA292563:G1353-836-MONOMER"/>
<dbReference type="InterPro" id="IPR012296">
    <property type="entry name" value="Nuclease_put_TT1808"/>
</dbReference>
<dbReference type="Gene3D" id="3.90.1570.10">
    <property type="entry name" value="tt1808, chain A"/>
    <property type="match status" value="1"/>
</dbReference>
<organism evidence="2 3">
    <name type="scientific">Cyanobacterium stanieri (strain ATCC 29140 / PCC 7202)</name>
    <dbReference type="NCBI Taxonomy" id="292563"/>
    <lineage>
        <taxon>Bacteria</taxon>
        <taxon>Bacillati</taxon>
        <taxon>Cyanobacteriota</taxon>
        <taxon>Cyanophyceae</taxon>
        <taxon>Oscillatoriophycideae</taxon>
        <taxon>Chroococcales</taxon>
        <taxon>Geminocystaceae</taxon>
        <taxon>Cyanobacterium</taxon>
    </lineage>
</organism>
<name>K9YIM1_CYASC</name>
<proteinExistence type="predicted"/>
<dbReference type="EMBL" id="CP003940">
    <property type="protein sequence ID" value="AFZ46801.1"/>
    <property type="molecule type" value="Genomic_DNA"/>
</dbReference>
<dbReference type="InterPro" id="IPR011335">
    <property type="entry name" value="Restrct_endonuc-II-like"/>
</dbReference>
<dbReference type="SUPFAM" id="SSF52980">
    <property type="entry name" value="Restriction endonuclease-like"/>
    <property type="match status" value="1"/>
</dbReference>
<feature type="domain" description="Putative restriction endonuclease" evidence="1">
    <location>
        <begin position="15"/>
        <end position="182"/>
    </location>
</feature>
<dbReference type="Pfam" id="PF05685">
    <property type="entry name" value="Uma2"/>
    <property type="match status" value="1"/>
</dbReference>
<sequence>MVNSIESIDQTLISLDEFLKLPETKPYSEYINGKIEQKPMPQGQHSVLQGSLATAINQKVLENKIAYAFPELRCTFGGRSLVPDISVFTWQRIPKNEQGKIANRFLTCPDWVIEILSPEQSANKVVRKIMFCLREGTKLGWLIDTEDESVMILKPNQFPEIRAEKEILPVLDEIKNWDLSVENMFSWLSF</sequence>
<dbReference type="KEGG" id="csn:Cyast_0829"/>
<gene>
    <name evidence="2" type="ordered locus">Cyast_0829</name>
</gene>
<dbReference type="HOGENOM" id="CLU_107036_0_0_3"/>
<evidence type="ECO:0000313" key="3">
    <source>
        <dbReference type="Proteomes" id="UP000010483"/>
    </source>
</evidence>
<dbReference type="CDD" id="cd06260">
    <property type="entry name" value="DUF820-like"/>
    <property type="match status" value="1"/>
</dbReference>
<dbReference type="PATRIC" id="fig|292563.3.peg.872"/>
<accession>K9YIM1</accession>
<evidence type="ECO:0000313" key="2">
    <source>
        <dbReference type="EMBL" id="AFZ46801.1"/>
    </source>
</evidence>
<dbReference type="Proteomes" id="UP000010483">
    <property type="component" value="Chromosome"/>
</dbReference>
<evidence type="ECO:0000259" key="1">
    <source>
        <dbReference type="Pfam" id="PF05685"/>
    </source>
</evidence>
<reference evidence="3" key="1">
    <citation type="journal article" date="2013" name="Proc. Natl. Acad. Sci. U.S.A.">
        <title>Improving the coverage of the cyanobacterial phylum using diversity-driven genome sequencing.</title>
        <authorList>
            <person name="Shih P.M."/>
            <person name="Wu D."/>
            <person name="Latifi A."/>
            <person name="Axen S.D."/>
            <person name="Fewer D.P."/>
            <person name="Talla E."/>
            <person name="Calteau A."/>
            <person name="Cai F."/>
            <person name="Tandeau de Marsac N."/>
            <person name="Rippka R."/>
            <person name="Herdman M."/>
            <person name="Sivonen K."/>
            <person name="Coursin T."/>
            <person name="Laurent T."/>
            <person name="Goodwin L."/>
            <person name="Nolan M."/>
            <person name="Davenport K.W."/>
            <person name="Han C.S."/>
            <person name="Rubin E.M."/>
            <person name="Eisen J.A."/>
            <person name="Woyke T."/>
            <person name="Gugger M."/>
            <person name="Kerfeld C.A."/>
        </authorList>
    </citation>
    <scope>NUCLEOTIDE SEQUENCE [LARGE SCALE GENOMIC DNA]</scope>
    <source>
        <strain evidence="3">ATCC 29140 / PCC 7202</strain>
    </source>
</reference>
<dbReference type="InterPro" id="IPR008538">
    <property type="entry name" value="Uma2"/>
</dbReference>
<dbReference type="STRING" id="292563.Cyast_0829"/>